<evidence type="ECO:0000256" key="1">
    <source>
        <dbReference type="SAM" id="Coils"/>
    </source>
</evidence>
<evidence type="ECO:0000313" key="3">
    <source>
        <dbReference type="Proteomes" id="UP000695022"/>
    </source>
</evidence>
<accession>A0ABM1FA45</accession>
<feature type="coiled-coil region" evidence="1">
    <location>
        <begin position="177"/>
        <end position="334"/>
    </location>
</feature>
<organism evidence="3 4">
    <name type="scientific">Priapulus caudatus</name>
    <name type="common">Priapulid worm</name>
    <dbReference type="NCBI Taxonomy" id="37621"/>
    <lineage>
        <taxon>Eukaryota</taxon>
        <taxon>Metazoa</taxon>
        <taxon>Ecdysozoa</taxon>
        <taxon>Scalidophora</taxon>
        <taxon>Priapulida</taxon>
        <taxon>Priapulimorpha</taxon>
        <taxon>Priapulimorphida</taxon>
        <taxon>Priapulidae</taxon>
        <taxon>Priapulus</taxon>
    </lineage>
</organism>
<dbReference type="RefSeq" id="XP_014681316.1">
    <property type="nucleotide sequence ID" value="XM_014825830.1"/>
</dbReference>
<proteinExistence type="predicted"/>
<dbReference type="Proteomes" id="UP000695022">
    <property type="component" value="Unplaced"/>
</dbReference>
<keyword evidence="3" id="KW-1185">Reference proteome</keyword>
<feature type="region of interest" description="Disordered" evidence="2">
    <location>
        <begin position="1"/>
        <end position="24"/>
    </location>
</feature>
<reference evidence="4" key="1">
    <citation type="submission" date="2025-08" db="UniProtKB">
        <authorList>
            <consortium name="RefSeq"/>
        </authorList>
    </citation>
    <scope>IDENTIFICATION</scope>
</reference>
<keyword evidence="1" id="KW-0175">Coiled coil</keyword>
<evidence type="ECO:0000313" key="4">
    <source>
        <dbReference type="RefSeq" id="XP_014681316.1"/>
    </source>
</evidence>
<protein>
    <submittedName>
        <fullName evidence="4">Testis-expressed sequence 9 protein-like</fullName>
    </submittedName>
</protein>
<dbReference type="GeneID" id="106821143"/>
<dbReference type="PANTHER" id="PTHR23313:SF0">
    <property type="entry name" value="TESTIS-EXPRESSED PROTEIN 9"/>
    <property type="match status" value="1"/>
</dbReference>
<sequence length="378" mass="42419">MATRVRPVTGLPHPRGKSESLQSKEEAYISANAQLEAQTADLVREADKVLKVHDDILVKPVSLIDQLDADDFFRDEEDEDIPHRRKSVGVRKAAVGARPKSYNLNKENNAVRQETARRQVGAETDVAVPDGADADFSEAIAAIESKLKDDAAICRAAEEDDDVLPEAAAGMGPEVTVRFLKAKVRVMHEELDDLVKECDNKDQRRSEIEARLKTLEEDNAKLLKMKSSQQLQIEKQKKLAEEARCRAETLNGQLVAVKRELDMVQRSQKQAGSSQSALEVRLNRALEELEKNKKEVHKSRISAKDVSEQERKKVDGLMAEVKRLDRQKAELISAFKKQMKYISILKKQKVLLEAAKLLSFSEEEFVKALDWGSGLTKA</sequence>
<dbReference type="PANTHER" id="PTHR23313">
    <property type="entry name" value="TSEC1-RELATED"/>
    <property type="match status" value="1"/>
</dbReference>
<name>A0ABM1FA45_PRICU</name>
<gene>
    <name evidence="4" type="primary">LOC106821143</name>
</gene>
<evidence type="ECO:0000256" key="2">
    <source>
        <dbReference type="SAM" id="MobiDB-lite"/>
    </source>
</evidence>